<proteinExistence type="predicted"/>
<dbReference type="Proteomes" id="UP000663852">
    <property type="component" value="Unassembled WGS sequence"/>
</dbReference>
<dbReference type="AlphaFoldDB" id="A0A815GSV9"/>
<evidence type="ECO:0000313" key="2">
    <source>
        <dbReference type="Proteomes" id="UP000663852"/>
    </source>
</evidence>
<reference evidence="1" key="1">
    <citation type="submission" date="2021-02" db="EMBL/GenBank/DDBJ databases">
        <authorList>
            <person name="Nowell W R."/>
        </authorList>
    </citation>
    <scope>NUCLEOTIDE SEQUENCE</scope>
</reference>
<name>A0A815GSV9_ADIRI</name>
<dbReference type="EMBL" id="CAJNOJ010000255">
    <property type="protein sequence ID" value="CAF1342516.1"/>
    <property type="molecule type" value="Genomic_DNA"/>
</dbReference>
<evidence type="ECO:0000313" key="1">
    <source>
        <dbReference type="EMBL" id="CAF1342516.1"/>
    </source>
</evidence>
<protein>
    <submittedName>
        <fullName evidence="1">Uncharacterized protein</fullName>
    </submittedName>
</protein>
<sequence length="72" mass="8144">MGETGAYTGDFSNASIAALAIKKVIIDSFNYQFNGWGIWTWNSIDQIPRFWTLTEQNNTINKVLSPSFWPIG</sequence>
<accession>A0A815GSV9</accession>
<organism evidence="1 2">
    <name type="scientific">Adineta ricciae</name>
    <name type="common">Rotifer</name>
    <dbReference type="NCBI Taxonomy" id="249248"/>
    <lineage>
        <taxon>Eukaryota</taxon>
        <taxon>Metazoa</taxon>
        <taxon>Spiralia</taxon>
        <taxon>Gnathifera</taxon>
        <taxon>Rotifera</taxon>
        <taxon>Eurotatoria</taxon>
        <taxon>Bdelloidea</taxon>
        <taxon>Adinetida</taxon>
        <taxon>Adinetidae</taxon>
        <taxon>Adineta</taxon>
    </lineage>
</organism>
<comment type="caution">
    <text evidence="1">The sequence shown here is derived from an EMBL/GenBank/DDBJ whole genome shotgun (WGS) entry which is preliminary data.</text>
</comment>
<gene>
    <name evidence="1" type="ORF">EDS130_LOCUS32819</name>
</gene>